<reference evidence="2" key="1">
    <citation type="journal article" date="2014" name="Front. Microbiol.">
        <title>High frequency of phylogenetically diverse reductive dehalogenase-homologous genes in deep subseafloor sedimentary metagenomes.</title>
        <authorList>
            <person name="Kawai M."/>
            <person name="Futagami T."/>
            <person name="Toyoda A."/>
            <person name="Takaki Y."/>
            <person name="Nishi S."/>
            <person name="Hori S."/>
            <person name="Arai W."/>
            <person name="Tsubouchi T."/>
            <person name="Morono Y."/>
            <person name="Uchiyama I."/>
            <person name="Ito T."/>
            <person name="Fujiyama A."/>
            <person name="Inagaki F."/>
            <person name="Takami H."/>
        </authorList>
    </citation>
    <scope>NUCLEOTIDE SEQUENCE</scope>
    <source>
        <strain evidence="2">Expedition CK06-06</strain>
    </source>
</reference>
<accession>X0ZSU8</accession>
<feature type="transmembrane region" description="Helical" evidence="1">
    <location>
        <begin position="334"/>
        <end position="353"/>
    </location>
</feature>
<dbReference type="EMBL" id="BART01000488">
    <property type="protein sequence ID" value="GAG72895.1"/>
    <property type="molecule type" value="Genomic_DNA"/>
</dbReference>
<keyword evidence="1" id="KW-0472">Membrane</keyword>
<protein>
    <submittedName>
        <fullName evidence="2">Uncharacterized protein</fullName>
    </submittedName>
</protein>
<dbReference type="Pfam" id="PF01564">
    <property type="entry name" value="Spermine_synth"/>
    <property type="match status" value="1"/>
</dbReference>
<feature type="non-terminal residue" evidence="2">
    <location>
        <position position="398"/>
    </location>
</feature>
<name>X0ZSU8_9ZZZZ</name>
<evidence type="ECO:0000313" key="2">
    <source>
        <dbReference type="EMBL" id="GAG72895.1"/>
    </source>
</evidence>
<gene>
    <name evidence="2" type="ORF">S01H4_02290</name>
</gene>
<dbReference type="InterPro" id="IPR029063">
    <property type="entry name" value="SAM-dependent_MTases_sf"/>
</dbReference>
<evidence type="ECO:0000256" key="1">
    <source>
        <dbReference type="SAM" id="Phobius"/>
    </source>
</evidence>
<dbReference type="AlphaFoldDB" id="X0ZSU8"/>
<keyword evidence="1" id="KW-0812">Transmembrane</keyword>
<keyword evidence="1" id="KW-1133">Transmembrane helix</keyword>
<feature type="transmembrane region" description="Helical" evidence="1">
    <location>
        <begin position="300"/>
        <end position="322"/>
    </location>
</feature>
<organism evidence="2">
    <name type="scientific">marine sediment metagenome</name>
    <dbReference type="NCBI Taxonomy" id="412755"/>
    <lineage>
        <taxon>unclassified sequences</taxon>
        <taxon>metagenomes</taxon>
        <taxon>ecological metagenomes</taxon>
    </lineage>
</organism>
<dbReference type="SUPFAM" id="SSF53335">
    <property type="entry name" value="S-adenosyl-L-methionine-dependent methyltransferases"/>
    <property type="match status" value="1"/>
</dbReference>
<sequence>MDVAGALYFGGENIYVSQNSSLMVDVLKDGFSDYSGNIYNDKKVEVFEVSSRNFSKITDRKFDLIIISLSDSFHPVSAGAYSLNENYLYTVESISDLMAILKEDGVLAVTRWVQFPPSENLKALSTLYESLDYLKIGKIPKKVFAYRSWSTCTTLFKKDGFAENEINSLKEEVKKLNFDIVYYNGSRQDEANIYSILEEPYFYNYYKEIIEGSNSSREVFYKNYYFNIYPARDDRPYFFNFFRFGQIPDIIKYFGKSTQPFGGGGYLILMIALTVSIILSLFFILLPLRIKKINISIRRDFKYIIYFFCLGFGFFFIELPFIQKFILVLGKPAYALSVVLFSIMLSAGVGSFISSRFKVDLRWVVGVIVAYVALFIFTFGFVGDFIISKVLWQRFIYS</sequence>
<comment type="caution">
    <text evidence="2">The sequence shown here is derived from an EMBL/GenBank/DDBJ whole genome shotgun (WGS) entry which is preliminary data.</text>
</comment>
<dbReference type="Gene3D" id="3.40.50.150">
    <property type="entry name" value="Vaccinia Virus protein VP39"/>
    <property type="match status" value="1"/>
</dbReference>
<feature type="transmembrane region" description="Helical" evidence="1">
    <location>
        <begin position="266"/>
        <end position="288"/>
    </location>
</feature>
<feature type="transmembrane region" description="Helical" evidence="1">
    <location>
        <begin position="365"/>
        <end position="387"/>
    </location>
</feature>
<proteinExistence type="predicted"/>